<feature type="region of interest" description="Disordered" evidence="1">
    <location>
        <begin position="54"/>
        <end position="77"/>
    </location>
</feature>
<keyword evidence="2" id="KW-0732">Signal</keyword>
<organism evidence="3 4">
    <name type="scientific">Theileria orientalis</name>
    <dbReference type="NCBI Taxonomy" id="68886"/>
    <lineage>
        <taxon>Eukaryota</taxon>
        <taxon>Sar</taxon>
        <taxon>Alveolata</taxon>
        <taxon>Apicomplexa</taxon>
        <taxon>Aconoidasida</taxon>
        <taxon>Piroplasmida</taxon>
        <taxon>Theileriidae</taxon>
        <taxon>Theileria</taxon>
    </lineage>
</organism>
<dbReference type="AlphaFoldDB" id="A0A976M453"/>
<protein>
    <submittedName>
        <fullName evidence="3">Uncharacterized protein</fullName>
    </submittedName>
</protein>
<feature type="compositionally biased region" description="Low complexity" evidence="1">
    <location>
        <begin position="66"/>
        <end position="77"/>
    </location>
</feature>
<dbReference type="EMBL" id="CP056065">
    <property type="protein sequence ID" value="UKJ88029.1"/>
    <property type="molecule type" value="Genomic_DNA"/>
</dbReference>
<sequence length="415" mass="47292">MNATTLYVNLFVCVLFSFSNYAYSEDILLGSDFTPADSQPQIPDSKSETFESYTLPNLHNSDSDNKTSNSDLSSSSSHSSQIFDELRFFTLIPGGNRKVAELTRDQYTFKVDENNHEVFHYEFSDDKTCAKIKYDDTTIWRSGEYGIEGAKFVIYNKNNDRIVVRDDERSITYRLVDDSPDLGDTLESPTSEPDRTDTKKHGPFDSAVTYVAYLNDPVKDFRSSKINLPLSASTSLGTGGIAATKPAAGNLESEYARKLVLNGKGKKEKIDTIHILDKTTKSYKKDGKGKPWNVNQEGNKETGQPAGVKFGDEEDVWKYQTCDYPIRVRYFGEKEENKIYADFKPNKTSHRHLHTDQWRANLSRELELTNDLMKALWLIQGVVEEAMVVEEKLNLHLQPKQVAEMDHKLLLRQWL</sequence>
<feature type="chain" id="PRO_5038145368" evidence="2">
    <location>
        <begin position="25"/>
        <end position="415"/>
    </location>
</feature>
<evidence type="ECO:0000313" key="4">
    <source>
        <dbReference type="Proteomes" id="UP000244803"/>
    </source>
</evidence>
<dbReference type="Proteomes" id="UP000244803">
    <property type="component" value="Chromosome 1"/>
</dbReference>
<feature type="signal peptide" evidence="2">
    <location>
        <begin position="1"/>
        <end position="24"/>
    </location>
</feature>
<feature type="compositionally biased region" description="Basic and acidic residues" evidence="1">
    <location>
        <begin position="192"/>
        <end position="202"/>
    </location>
</feature>
<dbReference type="OrthoDB" id="10474887at2759"/>
<feature type="region of interest" description="Disordered" evidence="1">
    <location>
        <begin position="180"/>
        <end position="202"/>
    </location>
</feature>
<feature type="region of interest" description="Disordered" evidence="1">
    <location>
        <begin position="284"/>
        <end position="305"/>
    </location>
</feature>
<proteinExistence type="predicted"/>
<reference evidence="3" key="1">
    <citation type="submission" date="2022-07" db="EMBL/GenBank/DDBJ databases">
        <title>Evaluation of T. orientalis genome assembly methods using nanopore sequencing and analysis of variation between genomes.</title>
        <authorList>
            <person name="Yam J."/>
            <person name="Micallef M.L."/>
            <person name="Liu M."/>
            <person name="Djordjevic S.P."/>
            <person name="Bogema D.R."/>
            <person name="Jenkins C."/>
        </authorList>
    </citation>
    <scope>NUCLEOTIDE SEQUENCE</scope>
    <source>
        <strain evidence="3">Fish Creek</strain>
    </source>
</reference>
<name>A0A976M453_THEOR</name>
<gene>
    <name evidence="3" type="ORF">MACJ_000471</name>
</gene>
<evidence type="ECO:0000313" key="3">
    <source>
        <dbReference type="EMBL" id="UKJ88029.1"/>
    </source>
</evidence>
<evidence type="ECO:0000256" key="2">
    <source>
        <dbReference type="SAM" id="SignalP"/>
    </source>
</evidence>
<accession>A0A976M453</accession>
<evidence type="ECO:0000256" key="1">
    <source>
        <dbReference type="SAM" id="MobiDB-lite"/>
    </source>
</evidence>